<dbReference type="PANTHER" id="PTHR46312:SF2">
    <property type="entry name" value="NUCLEOTIDE-BINDING OLIGOMERIZATION DOMAIN-CONTAINING PROTEIN 2-LIKE"/>
    <property type="match status" value="1"/>
</dbReference>
<accession>A0A2G8L358</accession>
<comment type="caution">
    <text evidence="2">The sequence shown here is derived from an EMBL/GenBank/DDBJ whole genome shotgun (WGS) entry which is preliminary data.</text>
</comment>
<evidence type="ECO:0000313" key="3">
    <source>
        <dbReference type="Proteomes" id="UP000230750"/>
    </source>
</evidence>
<evidence type="ECO:0000313" key="2">
    <source>
        <dbReference type="EMBL" id="PIK54580.1"/>
    </source>
</evidence>
<organism evidence="2 3">
    <name type="scientific">Stichopus japonicus</name>
    <name type="common">Sea cucumber</name>
    <dbReference type="NCBI Taxonomy" id="307972"/>
    <lineage>
        <taxon>Eukaryota</taxon>
        <taxon>Metazoa</taxon>
        <taxon>Echinodermata</taxon>
        <taxon>Eleutherozoa</taxon>
        <taxon>Echinozoa</taxon>
        <taxon>Holothuroidea</taxon>
        <taxon>Aspidochirotacea</taxon>
        <taxon>Aspidochirotida</taxon>
        <taxon>Stichopodidae</taxon>
        <taxon>Apostichopus</taxon>
    </lineage>
</organism>
<reference evidence="2 3" key="1">
    <citation type="journal article" date="2017" name="PLoS Biol.">
        <title>The sea cucumber genome provides insights into morphological evolution and visceral regeneration.</title>
        <authorList>
            <person name="Zhang X."/>
            <person name="Sun L."/>
            <person name="Yuan J."/>
            <person name="Sun Y."/>
            <person name="Gao Y."/>
            <person name="Zhang L."/>
            <person name="Li S."/>
            <person name="Dai H."/>
            <person name="Hamel J.F."/>
            <person name="Liu C."/>
            <person name="Yu Y."/>
            <person name="Liu S."/>
            <person name="Lin W."/>
            <person name="Guo K."/>
            <person name="Jin S."/>
            <person name="Xu P."/>
            <person name="Storey K.B."/>
            <person name="Huan P."/>
            <person name="Zhang T."/>
            <person name="Zhou Y."/>
            <person name="Zhang J."/>
            <person name="Lin C."/>
            <person name="Li X."/>
            <person name="Xing L."/>
            <person name="Huo D."/>
            <person name="Sun M."/>
            <person name="Wang L."/>
            <person name="Mercier A."/>
            <person name="Li F."/>
            <person name="Yang H."/>
            <person name="Xiang J."/>
        </authorList>
    </citation>
    <scope>NUCLEOTIDE SEQUENCE [LARGE SCALE GENOMIC DNA]</scope>
    <source>
        <strain evidence="2">Shaxun</strain>
        <tissue evidence="2">Muscle</tissue>
    </source>
</reference>
<feature type="compositionally biased region" description="Basic residues" evidence="1">
    <location>
        <begin position="1"/>
        <end position="14"/>
    </location>
</feature>
<dbReference type="Proteomes" id="UP000230750">
    <property type="component" value="Unassembled WGS sequence"/>
</dbReference>
<feature type="region of interest" description="Disordered" evidence="1">
    <location>
        <begin position="1"/>
        <end position="53"/>
    </location>
</feature>
<dbReference type="Gene3D" id="3.40.50.300">
    <property type="entry name" value="P-loop containing nucleotide triphosphate hydrolases"/>
    <property type="match status" value="1"/>
</dbReference>
<name>A0A2G8L358_STIJA</name>
<evidence type="ECO:0008006" key="4">
    <source>
        <dbReference type="Google" id="ProtNLM"/>
    </source>
</evidence>
<gene>
    <name evidence="2" type="ORF">BSL78_08511</name>
</gene>
<keyword evidence="3" id="KW-1185">Reference proteome</keyword>
<dbReference type="InterPro" id="IPR027417">
    <property type="entry name" value="P-loop_NTPase"/>
</dbReference>
<proteinExistence type="predicted"/>
<protein>
    <recommendedName>
        <fullName evidence="4">NLR family CARD domain-containing protein 4</fullName>
    </recommendedName>
</protein>
<evidence type="ECO:0000256" key="1">
    <source>
        <dbReference type="SAM" id="MobiDB-lite"/>
    </source>
</evidence>
<dbReference type="AlphaFoldDB" id="A0A2G8L358"/>
<feature type="compositionally biased region" description="Polar residues" evidence="1">
    <location>
        <begin position="37"/>
        <end position="52"/>
    </location>
</feature>
<dbReference type="EMBL" id="MRZV01000243">
    <property type="protein sequence ID" value="PIK54580.1"/>
    <property type="molecule type" value="Genomic_DNA"/>
</dbReference>
<sequence>MGNRSSKKKGSKRGIKTDTAPGANRNSQTPEPMDASSPRQPFQSEASASQFESIPHHKKQILIDGLKEKYKLYYDSVKPLPYIQDRLYCVNTIFVESGVVALSDSATSYGKDASWEQLDSYKNIFNDPHRRCNRRIIEGEPGYGKSTLTLQLAYDWCNGVQDSPLADVEILILLRLRQLGNVSSIYRAIKRYLVPKEYRVRREILRKY</sequence>
<dbReference type="OrthoDB" id="120976at2759"/>
<dbReference type="PANTHER" id="PTHR46312">
    <property type="entry name" value="NACHT DOMAIN-CONTAINING PROTEIN"/>
    <property type="match status" value="1"/>
</dbReference>